<evidence type="ECO:0008006" key="3">
    <source>
        <dbReference type="Google" id="ProtNLM"/>
    </source>
</evidence>
<reference evidence="1 2" key="1">
    <citation type="submission" date="2018-06" db="EMBL/GenBank/DDBJ databases">
        <authorList>
            <consortium name="Pathogen Informatics"/>
            <person name="Doyle S."/>
        </authorList>
    </citation>
    <scope>NUCLEOTIDE SEQUENCE [LARGE SCALE GENOMIC DNA]</scope>
    <source>
        <strain evidence="1 2">NCTC11661</strain>
    </source>
</reference>
<name>A0A376C111_9FLAO</name>
<dbReference type="AlphaFoldDB" id="A0A376C111"/>
<dbReference type="Proteomes" id="UP000255515">
    <property type="component" value="Unassembled WGS sequence"/>
</dbReference>
<dbReference type="Gene3D" id="2.50.20.10">
    <property type="entry name" value="Lipoprotein localisation LolA/LolB/LppX"/>
    <property type="match status" value="1"/>
</dbReference>
<protein>
    <recommendedName>
        <fullName evidence="3">Histidine kinase</fullName>
    </recommendedName>
</protein>
<sequence>MQIFKIVMTVLLMSVGITRHQAQTAKEIISKNIENTGGLLSWKKLNTVRLMGKLVLGVKESYPLTIFQSRPNLTRTVIKNGGKEVTLEGYDGKKGYAMNYASGQLQEYKNYMPESFDSDFIDYENKGFEAKVLGTENIGKRQVFKVELTKNVNKTIYYFDTETYMLLKEDKAGEILEYSDYKKVGNYLFPFRIEGSSVKKDTDFVMIFTKIETNLAFDATTYKF</sequence>
<dbReference type="EMBL" id="UFTJ01000002">
    <property type="protein sequence ID" value="SSZ55851.1"/>
    <property type="molecule type" value="Genomic_DNA"/>
</dbReference>
<organism evidence="1 2">
    <name type="scientific">Bergeyella zoohelcum</name>
    <dbReference type="NCBI Taxonomy" id="1015"/>
    <lineage>
        <taxon>Bacteria</taxon>
        <taxon>Pseudomonadati</taxon>
        <taxon>Bacteroidota</taxon>
        <taxon>Flavobacteriia</taxon>
        <taxon>Flavobacteriales</taxon>
        <taxon>Weeksellaceae</taxon>
        <taxon>Bergeyella</taxon>
    </lineage>
</organism>
<gene>
    <name evidence="1" type="ORF">NCTC11661_01250</name>
</gene>
<dbReference type="RefSeq" id="WP_002688811.1">
    <property type="nucleotide sequence ID" value="NZ_UFTJ01000002.1"/>
</dbReference>
<accession>A0A376C111</accession>
<proteinExistence type="predicted"/>
<evidence type="ECO:0000313" key="1">
    <source>
        <dbReference type="EMBL" id="SSZ55851.1"/>
    </source>
</evidence>
<evidence type="ECO:0000313" key="2">
    <source>
        <dbReference type="Proteomes" id="UP000255515"/>
    </source>
</evidence>